<dbReference type="Proteomes" id="UP001501495">
    <property type="component" value="Unassembled WGS sequence"/>
</dbReference>
<keyword evidence="2" id="KW-1185">Reference proteome</keyword>
<dbReference type="RefSeq" id="WP_344734820.1">
    <property type="nucleotide sequence ID" value="NZ_BAAAZH010000028.1"/>
</dbReference>
<proteinExistence type="predicted"/>
<name>A0ABP7XV54_9ACTN</name>
<reference evidence="2" key="1">
    <citation type="journal article" date="2019" name="Int. J. Syst. Evol. Microbiol.">
        <title>The Global Catalogue of Microorganisms (GCM) 10K type strain sequencing project: providing services to taxonomists for standard genome sequencing and annotation.</title>
        <authorList>
            <consortium name="The Broad Institute Genomics Platform"/>
            <consortium name="The Broad Institute Genome Sequencing Center for Infectious Disease"/>
            <person name="Wu L."/>
            <person name="Ma J."/>
        </authorList>
    </citation>
    <scope>NUCLEOTIDE SEQUENCE [LARGE SCALE GENOMIC DNA]</scope>
    <source>
        <strain evidence="2">JCM 16703</strain>
    </source>
</reference>
<accession>A0ABP7XV54</accession>
<dbReference type="EMBL" id="BAAAZH010000028">
    <property type="protein sequence ID" value="GAA4126262.1"/>
    <property type="molecule type" value="Genomic_DNA"/>
</dbReference>
<protein>
    <submittedName>
        <fullName evidence="1">Uncharacterized protein</fullName>
    </submittedName>
</protein>
<comment type="caution">
    <text evidence="1">The sequence shown here is derived from an EMBL/GenBank/DDBJ whole genome shotgun (WGS) entry which is preliminary data.</text>
</comment>
<evidence type="ECO:0000313" key="1">
    <source>
        <dbReference type="EMBL" id="GAA4126262.1"/>
    </source>
</evidence>
<sequence length="147" mass="15657">MTSASGAARPPWHDVDPFDLPEWLGTTEVVWRVGDRAACAAHRLPGSLLPETAGPPALACDVLAVDEAFPAPVMEDDLRTRAHQAWRHGSIVVLAPHPGPADAVVVAVPGRRIDAPVAFEALARLARAVGADPRRWSVQWRLGGDDA</sequence>
<organism evidence="1 2">
    <name type="scientific">Nocardioides fonticola</name>
    <dbReference type="NCBI Taxonomy" id="450363"/>
    <lineage>
        <taxon>Bacteria</taxon>
        <taxon>Bacillati</taxon>
        <taxon>Actinomycetota</taxon>
        <taxon>Actinomycetes</taxon>
        <taxon>Propionibacteriales</taxon>
        <taxon>Nocardioidaceae</taxon>
        <taxon>Nocardioides</taxon>
    </lineage>
</organism>
<gene>
    <name evidence="1" type="ORF">GCM10022215_35570</name>
</gene>
<evidence type="ECO:0000313" key="2">
    <source>
        <dbReference type="Proteomes" id="UP001501495"/>
    </source>
</evidence>